<proteinExistence type="predicted"/>
<evidence type="ECO:0000313" key="1">
    <source>
        <dbReference type="EMBL" id="GFS14296.1"/>
    </source>
</evidence>
<keyword evidence="2" id="KW-1185">Reference proteome</keyword>
<dbReference type="AlphaFoldDB" id="A0AAV4IVY2"/>
<organism evidence="1 2">
    <name type="scientific">Elysia marginata</name>
    <dbReference type="NCBI Taxonomy" id="1093978"/>
    <lineage>
        <taxon>Eukaryota</taxon>
        <taxon>Metazoa</taxon>
        <taxon>Spiralia</taxon>
        <taxon>Lophotrochozoa</taxon>
        <taxon>Mollusca</taxon>
        <taxon>Gastropoda</taxon>
        <taxon>Heterobranchia</taxon>
        <taxon>Euthyneura</taxon>
        <taxon>Panpulmonata</taxon>
        <taxon>Sacoglossa</taxon>
        <taxon>Placobranchoidea</taxon>
        <taxon>Plakobranchidae</taxon>
        <taxon>Elysia</taxon>
    </lineage>
</organism>
<protein>
    <submittedName>
        <fullName evidence="1">Uncharacterized protein</fullName>
    </submittedName>
</protein>
<name>A0AAV4IVY2_9GAST</name>
<sequence>MIPIKVSWWRKNPRICLSQAWIAVQLGAHRNAPDRIRRKLTKAADWLEVNLELMANGSRCQCLQHGEDKENQSVSEIAQLYCDLQEEMVRIPKQTGKIWQGGMTQIQKFRAEGGY</sequence>
<evidence type="ECO:0000313" key="2">
    <source>
        <dbReference type="Proteomes" id="UP000762676"/>
    </source>
</evidence>
<comment type="caution">
    <text evidence="1">The sequence shown here is derived from an EMBL/GenBank/DDBJ whole genome shotgun (WGS) entry which is preliminary data.</text>
</comment>
<dbReference type="EMBL" id="BMAT01009824">
    <property type="protein sequence ID" value="GFS14296.1"/>
    <property type="molecule type" value="Genomic_DNA"/>
</dbReference>
<reference evidence="1 2" key="1">
    <citation type="journal article" date="2021" name="Elife">
        <title>Chloroplast acquisition without the gene transfer in kleptoplastic sea slugs, Plakobranchus ocellatus.</title>
        <authorList>
            <person name="Maeda T."/>
            <person name="Takahashi S."/>
            <person name="Yoshida T."/>
            <person name="Shimamura S."/>
            <person name="Takaki Y."/>
            <person name="Nagai Y."/>
            <person name="Toyoda A."/>
            <person name="Suzuki Y."/>
            <person name="Arimoto A."/>
            <person name="Ishii H."/>
            <person name="Satoh N."/>
            <person name="Nishiyama T."/>
            <person name="Hasebe M."/>
            <person name="Maruyama T."/>
            <person name="Minagawa J."/>
            <person name="Obokata J."/>
            <person name="Shigenobu S."/>
        </authorList>
    </citation>
    <scope>NUCLEOTIDE SEQUENCE [LARGE SCALE GENOMIC DNA]</scope>
</reference>
<accession>A0AAV4IVY2</accession>
<dbReference type="Proteomes" id="UP000762676">
    <property type="component" value="Unassembled WGS sequence"/>
</dbReference>
<gene>
    <name evidence="1" type="ORF">ElyMa_004903800</name>
</gene>